<name>A0A0K2Y3S0_HELHE</name>
<proteinExistence type="inferred from homology"/>
<keyword evidence="3" id="KW-1185">Reference proteome</keyword>
<keyword evidence="2" id="KW-0326">Glycosidase</keyword>
<dbReference type="EC" id="3.2.1.-" evidence="2"/>
<dbReference type="Proteomes" id="UP000046090">
    <property type="component" value="Unassembled WGS sequence"/>
</dbReference>
<dbReference type="GeneID" id="76196413"/>
<evidence type="ECO:0000256" key="1">
    <source>
        <dbReference type="ARBA" id="ARBA00007734"/>
    </source>
</evidence>
<gene>
    <name evidence="2" type="ORF">HHE01_14320</name>
</gene>
<dbReference type="CDD" id="cd13401">
    <property type="entry name" value="Slt70-like"/>
    <property type="match status" value="1"/>
</dbReference>
<protein>
    <submittedName>
        <fullName evidence="2">Soluble lytic murein transglycosylase</fullName>
        <ecNumber evidence="2">3.2.1.-</ecNumber>
    </submittedName>
</protein>
<dbReference type="EMBL" id="CDMK01000001">
    <property type="protein sequence ID" value="CRI33746.1"/>
    <property type="molecule type" value="Genomic_DNA"/>
</dbReference>
<dbReference type="PANTHER" id="PTHR37423:SF2">
    <property type="entry name" value="MEMBRANE-BOUND LYTIC MUREIN TRANSGLYCOSYLASE C"/>
    <property type="match status" value="1"/>
</dbReference>
<dbReference type="Gene3D" id="1.10.530.10">
    <property type="match status" value="1"/>
</dbReference>
<dbReference type="SUPFAM" id="SSF53955">
    <property type="entry name" value="Lysozyme-like"/>
    <property type="match status" value="1"/>
</dbReference>
<dbReference type="RefSeq" id="WP_015107604.1">
    <property type="nucleotide sequence ID" value="NZ_AP026684.1"/>
</dbReference>
<evidence type="ECO:0000313" key="3">
    <source>
        <dbReference type="Proteomes" id="UP000046090"/>
    </source>
</evidence>
<dbReference type="AlphaFoldDB" id="A0A0K2Y3S0"/>
<evidence type="ECO:0000313" key="2">
    <source>
        <dbReference type="EMBL" id="CRI33746.1"/>
    </source>
</evidence>
<dbReference type="PANTHER" id="PTHR37423">
    <property type="entry name" value="SOLUBLE LYTIC MUREIN TRANSGLYCOSYLASE-RELATED"/>
    <property type="match status" value="1"/>
</dbReference>
<sequence length="550" mass="63685">MLRAFWLLVFCACLNAQHISLAYLQSKPKGTPRDFFIWLYLQEPSTTAEQAKAAYQLIAHKSQKLIELAKQKGALNLIPHPCQGLPLEVLKNKDSNCIAIALSYERIFTQAIEPKSTPLLRALQAKLADHPKLYKALQVVLHPTDQAAFLQAGAGVIASLYNALSYEQRLDFFNRPFDPEVLSKLANENNPAFNDILRRVILDSHFSVFKKALSHASVTNSDSKTFFLLGINALLHHEEIPAFTYFDRTQKQATKAFMRDKAVFWKYLLSRENDYLDILSQSTNPDLFSLYANFKRKSLPKYRIITSLGFLSHRPPKFDIKDPFAWQTLKEKILAIDNQRAFLKALKPLRTEQSMPHLAYFLGRYYNDDRHYFLTPYARKTHFKSLEEKAMAYAIARQESLLLPALVSPSYALGLMQIMPFNVAPFARALGLSKVQLTDMFNPNLSLAFGNYYLNHLKEEFKNPLFVAYCYNAGPNFFRKLLKERHFFNKGKFEPWLSMELIPYEETRLYGQKVLANYIIYHSIFKHHSKKINFDLQGFFNMILKDFHDQ</sequence>
<organism evidence="2 3">
    <name type="scientific">Helicobacter heilmannii</name>
    <dbReference type="NCBI Taxonomy" id="35817"/>
    <lineage>
        <taxon>Bacteria</taxon>
        <taxon>Pseudomonadati</taxon>
        <taxon>Campylobacterota</taxon>
        <taxon>Epsilonproteobacteria</taxon>
        <taxon>Campylobacterales</taxon>
        <taxon>Helicobacteraceae</taxon>
        <taxon>Helicobacter</taxon>
    </lineage>
</organism>
<comment type="similarity">
    <text evidence="1">Belongs to the transglycosylase Slt family.</text>
</comment>
<dbReference type="InterPro" id="IPR023346">
    <property type="entry name" value="Lysozyme-like_dom_sf"/>
</dbReference>
<accession>A0A0K2Y3S0</accession>
<reference evidence="3" key="1">
    <citation type="submission" date="2014-12" db="EMBL/GenBank/DDBJ databases">
        <authorList>
            <person name="Smet A."/>
        </authorList>
    </citation>
    <scope>NUCLEOTIDE SEQUENCE [LARGE SCALE GENOMIC DNA]</scope>
</reference>
<keyword evidence="2" id="KW-0378">Hydrolase</keyword>
<dbReference type="GO" id="GO:0016798">
    <property type="term" value="F:hydrolase activity, acting on glycosyl bonds"/>
    <property type="evidence" value="ECO:0007669"/>
    <property type="project" value="UniProtKB-KW"/>
</dbReference>
<dbReference type="InterPro" id="IPR008258">
    <property type="entry name" value="Transglycosylase_SLT_dom_1"/>
</dbReference>
<dbReference type="Pfam" id="PF01464">
    <property type="entry name" value="SLT"/>
    <property type="match status" value="1"/>
</dbReference>